<protein>
    <submittedName>
        <fullName evidence="2">Uncharacterized protein</fullName>
    </submittedName>
</protein>
<evidence type="ECO:0000256" key="1">
    <source>
        <dbReference type="SAM" id="Phobius"/>
    </source>
</evidence>
<dbReference type="KEGG" id="zma:100384673"/>
<keyword evidence="1" id="KW-0472">Membrane</keyword>
<name>C4IZA3_MAIZE</name>
<dbReference type="AlphaFoldDB" id="C4IZA3"/>
<proteinExistence type="evidence at transcript level"/>
<feature type="transmembrane region" description="Helical" evidence="1">
    <location>
        <begin position="12"/>
        <end position="33"/>
    </location>
</feature>
<sequence length="109" mass="12642">MYKLLKRANKFITSFFFPFSISSFYFPSIVYVFSLPYHVMSHSRLHVCMLAASTTCMLSRKIHHLHPAIPSRASTTVRKFCEGRSHHCMPSHRFSNEITLVLFGRASTR</sequence>
<organism evidence="2">
    <name type="scientific">Zea mays</name>
    <name type="common">Maize</name>
    <dbReference type="NCBI Taxonomy" id="4577"/>
    <lineage>
        <taxon>Eukaryota</taxon>
        <taxon>Viridiplantae</taxon>
        <taxon>Streptophyta</taxon>
        <taxon>Embryophyta</taxon>
        <taxon>Tracheophyta</taxon>
        <taxon>Spermatophyta</taxon>
        <taxon>Magnoliopsida</taxon>
        <taxon>Liliopsida</taxon>
        <taxon>Poales</taxon>
        <taxon>Poaceae</taxon>
        <taxon>PACMAD clade</taxon>
        <taxon>Panicoideae</taxon>
        <taxon>Andropogonodae</taxon>
        <taxon>Andropogoneae</taxon>
        <taxon>Tripsacinae</taxon>
        <taxon>Zea</taxon>
    </lineage>
</organism>
<evidence type="ECO:0000313" key="2">
    <source>
        <dbReference type="EMBL" id="ACR34253.1"/>
    </source>
</evidence>
<dbReference type="RefSeq" id="NP_001170627.1">
    <property type="nucleotide sequence ID" value="NM_001177156.1"/>
</dbReference>
<dbReference type="HOGENOM" id="CLU_2187747_0_0_1"/>
<keyword evidence="1" id="KW-0812">Transmembrane</keyword>
<keyword evidence="1" id="KW-1133">Transmembrane helix</keyword>
<dbReference type="EMBL" id="BT083900">
    <property type="protein sequence ID" value="ACR34253.1"/>
    <property type="molecule type" value="mRNA"/>
</dbReference>
<reference evidence="2" key="1">
    <citation type="journal article" date="2009" name="PLoS Genet.">
        <title>Sequencing, mapping, and analysis of 27,455 maize full-length cDNAs.</title>
        <authorList>
            <person name="Soderlund C."/>
            <person name="Descour A."/>
            <person name="Kudrna D."/>
            <person name="Bomhoff M."/>
            <person name="Boyd L."/>
            <person name="Currie J."/>
            <person name="Angelova A."/>
            <person name="Collura K."/>
            <person name="Wissotski M."/>
            <person name="Ashley E."/>
            <person name="Morrow D."/>
            <person name="Fernandes J."/>
            <person name="Walbot V."/>
            <person name="Yu Y."/>
        </authorList>
    </citation>
    <scope>NUCLEOTIDE SEQUENCE</scope>
    <source>
        <strain evidence="2">B73</strain>
    </source>
</reference>
<accession>C4IZA3</accession>
<dbReference type="GeneID" id="100384673"/>